<dbReference type="EMBL" id="WWCR01000002">
    <property type="protein sequence ID" value="MYM71207.1"/>
    <property type="molecule type" value="Genomic_DNA"/>
</dbReference>
<proteinExistence type="predicted"/>
<dbReference type="SUPFAM" id="SSF81301">
    <property type="entry name" value="Nucleotidyltransferase"/>
    <property type="match status" value="1"/>
</dbReference>
<accession>A0A7X4GYP5</accession>
<sequence>MMHIYAFGSVCRGEVDNGSDVDLLACVDEAAPELDHCKYSIYRYPRLRALWAEGNPFAWHLHLEARLIFSGDGSDFLREMGPPQPYVAVESDYAKFQDLFMQSWNELERGANSATFNLSCMFLALRNFATCHSLAQGQPIFSRRSPLLVAPPLPMSVEDFSTLMRARLLSTRGHGDRLTFEDIRAVLKAAAVVPPWMNTLRSLHERV</sequence>
<dbReference type="Pfam" id="PF01909">
    <property type="entry name" value="NTP_transf_2"/>
    <property type="match status" value="1"/>
</dbReference>
<dbReference type="Gene3D" id="3.30.460.10">
    <property type="entry name" value="Beta Polymerase, domain 2"/>
    <property type="match status" value="1"/>
</dbReference>
<reference evidence="2 3" key="1">
    <citation type="submission" date="2019-12" db="EMBL/GenBank/DDBJ databases">
        <title>Novel species isolated from a subtropical stream in China.</title>
        <authorList>
            <person name="Lu H."/>
        </authorList>
    </citation>
    <scope>NUCLEOTIDE SEQUENCE [LARGE SCALE GENOMIC DNA]</scope>
    <source>
        <strain evidence="2 3">FT134W</strain>
    </source>
</reference>
<dbReference type="RefSeq" id="WP_161048980.1">
    <property type="nucleotide sequence ID" value="NZ_WWCR01000002.1"/>
</dbReference>
<name>A0A7X4GYP5_9BURK</name>
<gene>
    <name evidence="2" type="ORF">GTP56_03230</name>
</gene>
<protein>
    <submittedName>
        <fullName evidence="2">Nucleotidyltransferase</fullName>
    </submittedName>
</protein>
<dbReference type="InterPro" id="IPR043519">
    <property type="entry name" value="NT_sf"/>
</dbReference>
<feature type="domain" description="Polymerase nucleotidyl transferase" evidence="1">
    <location>
        <begin position="4"/>
        <end position="46"/>
    </location>
</feature>
<organism evidence="2 3">
    <name type="scientific">Duganella margarita</name>
    <dbReference type="NCBI Taxonomy" id="2692170"/>
    <lineage>
        <taxon>Bacteria</taxon>
        <taxon>Pseudomonadati</taxon>
        <taxon>Pseudomonadota</taxon>
        <taxon>Betaproteobacteria</taxon>
        <taxon>Burkholderiales</taxon>
        <taxon>Oxalobacteraceae</taxon>
        <taxon>Telluria group</taxon>
        <taxon>Duganella</taxon>
    </lineage>
</organism>
<dbReference type="InterPro" id="IPR002934">
    <property type="entry name" value="Polymerase_NTP_transf_dom"/>
</dbReference>
<dbReference type="GO" id="GO:0016779">
    <property type="term" value="F:nucleotidyltransferase activity"/>
    <property type="evidence" value="ECO:0007669"/>
    <property type="project" value="InterPro"/>
</dbReference>
<comment type="caution">
    <text evidence="2">The sequence shown here is derived from an EMBL/GenBank/DDBJ whole genome shotgun (WGS) entry which is preliminary data.</text>
</comment>
<dbReference type="AlphaFoldDB" id="A0A7X4GYP5"/>
<dbReference type="CDD" id="cd05403">
    <property type="entry name" value="NT_KNTase_like"/>
    <property type="match status" value="1"/>
</dbReference>
<evidence type="ECO:0000313" key="2">
    <source>
        <dbReference type="EMBL" id="MYM71207.1"/>
    </source>
</evidence>
<keyword evidence="2" id="KW-0808">Transferase</keyword>
<dbReference type="Proteomes" id="UP000469734">
    <property type="component" value="Unassembled WGS sequence"/>
</dbReference>
<evidence type="ECO:0000313" key="3">
    <source>
        <dbReference type="Proteomes" id="UP000469734"/>
    </source>
</evidence>
<evidence type="ECO:0000259" key="1">
    <source>
        <dbReference type="Pfam" id="PF01909"/>
    </source>
</evidence>